<dbReference type="AlphaFoldDB" id="A0A8H7S0L0"/>
<dbReference type="Proteomes" id="UP000646827">
    <property type="component" value="Unassembled WGS sequence"/>
</dbReference>
<feature type="region of interest" description="Disordered" evidence="1">
    <location>
        <begin position="355"/>
        <end position="457"/>
    </location>
</feature>
<evidence type="ECO:0000256" key="1">
    <source>
        <dbReference type="SAM" id="MobiDB-lite"/>
    </source>
</evidence>
<reference evidence="2 3" key="1">
    <citation type="submission" date="2020-12" db="EMBL/GenBank/DDBJ databases">
        <title>Metabolic potential, ecology and presence of endohyphal bacteria is reflected in genomic diversity of Mucoromycotina.</title>
        <authorList>
            <person name="Muszewska A."/>
            <person name="Okrasinska A."/>
            <person name="Steczkiewicz K."/>
            <person name="Drgas O."/>
            <person name="Orlowska M."/>
            <person name="Perlinska-Lenart U."/>
            <person name="Aleksandrzak-Piekarczyk T."/>
            <person name="Szatraj K."/>
            <person name="Zielenkiewicz U."/>
            <person name="Pilsyk S."/>
            <person name="Malc E."/>
            <person name="Mieczkowski P."/>
            <person name="Kruszewska J.S."/>
            <person name="Biernat P."/>
            <person name="Pawlowska J."/>
        </authorList>
    </citation>
    <scope>NUCLEOTIDE SEQUENCE [LARGE SCALE GENOMIC DNA]</scope>
    <source>
        <strain evidence="2 3">CBS 142.35</strain>
    </source>
</reference>
<feature type="compositionally biased region" description="Low complexity" evidence="1">
    <location>
        <begin position="73"/>
        <end position="90"/>
    </location>
</feature>
<feature type="region of interest" description="Disordered" evidence="1">
    <location>
        <begin position="141"/>
        <end position="181"/>
    </location>
</feature>
<feature type="region of interest" description="Disordered" evidence="1">
    <location>
        <begin position="35"/>
        <end position="121"/>
    </location>
</feature>
<evidence type="ECO:0000313" key="3">
    <source>
        <dbReference type="Proteomes" id="UP000646827"/>
    </source>
</evidence>
<dbReference type="EMBL" id="JAEPRB010000133">
    <property type="protein sequence ID" value="KAG2220682.1"/>
    <property type="molecule type" value="Genomic_DNA"/>
</dbReference>
<proteinExistence type="predicted"/>
<feature type="compositionally biased region" description="Polar residues" evidence="1">
    <location>
        <begin position="357"/>
        <end position="379"/>
    </location>
</feature>
<feature type="compositionally biased region" description="Polar residues" evidence="1">
    <location>
        <begin position="422"/>
        <end position="437"/>
    </location>
</feature>
<dbReference type="OrthoDB" id="2683368at2759"/>
<accession>A0A8H7S0L0</accession>
<feature type="region of interest" description="Disordered" evidence="1">
    <location>
        <begin position="499"/>
        <end position="519"/>
    </location>
</feature>
<feature type="compositionally biased region" description="Basic and acidic residues" evidence="1">
    <location>
        <begin position="282"/>
        <end position="301"/>
    </location>
</feature>
<protein>
    <submittedName>
        <fullName evidence="2">Uncharacterized protein</fullName>
    </submittedName>
</protein>
<comment type="caution">
    <text evidence="2">The sequence shown here is derived from an EMBL/GenBank/DDBJ whole genome shotgun (WGS) entry which is preliminary data.</text>
</comment>
<feature type="region of interest" description="Disordered" evidence="1">
    <location>
        <begin position="217"/>
        <end position="343"/>
    </location>
</feature>
<gene>
    <name evidence="2" type="ORF">INT45_008225</name>
</gene>
<name>A0A8H7S0L0_9FUNG</name>
<sequence>MGIVNDYRISQIVVLCKDCGQDVGLYPARHKCEVPERPPLPAINLDEMNRREGKNIRHSPLSPIQLEKKLNQSVSSSISEHIESPRQSPRQSPPSPPIGLEKKLRRNVSINGREEATTRYSPPLTTINYDQKMRLNGSSANRHEEITPHSPPLPVTLDQRMRRSGSTNGREETIRRPIPPINLDKRVKRNVSTNGVSRITVDANQWKCVTRSNSATTFNRHRKEQQKQPREIVDIKSTQASSSSSSSSPPVRNKEIQNEEDESPSFYYDRFGTDLPQKNPKRFQDKERDGMNDQKNNDSKGNKLPWLDNNNNRKNKDNNDGNSRSLWNKLIGSGKNKLQESTNRGTARFIGSRDENYTGSYHSNNNSNEFDSMETTTTTIKKKPSLLEQRPSHQRHKKLWERQETPSRRELEREALRHHQDQVPQEETMARSQTMRQYHSRRDIVEPSTSTSSQRRHYYQEEQENYKNNQHPDDMLDSIYGNYLSDNVTRSYSERRPLPTRRMHNKNNNITPPIMGSYF</sequence>
<keyword evidence="3" id="KW-1185">Reference proteome</keyword>
<evidence type="ECO:0000313" key="2">
    <source>
        <dbReference type="EMBL" id="KAG2220682.1"/>
    </source>
</evidence>
<organism evidence="2 3">
    <name type="scientific">Circinella minor</name>
    <dbReference type="NCBI Taxonomy" id="1195481"/>
    <lineage>
        <taxon>Eukaryota</taxon>
        <taxon>Fungi</taxon>
        <taxon>Fungi incertae sedis</taxon>
        <taxon>Mucoromycota</taxon>
        <taxon>Mucoromycotina</taxon>
        <taxon>Mucoromycetes</taxon>
        <taxon>Mucorales</taxon>
        <taxon>Lichtheimiaceae</taxon>
        <taxon>Circinella</taxon>
    </lineage>
</organism>
<feature type="compositionally biased region" description="Basic and acidic residues" evidence="1">
    <location>
        <begin position="225"/>
        <end position="234"/>
    </location>
</feature>
<feature type="compositionally biased region" description="Basic and acidic residues" evidence="1">
    <location>
        <begin position="400"/>
        <end position="421"/>
    </location>
</feature>